<sequence>MTRPLHPATAAATDKSVIPLAFIIRLDILDDPLFAWSGIGDLKFAAGETGDPALDTFTFTGTGTIIEVGTVSDSVGGSDALEIGLPGVNIQDPILRQVIYNRNRWQFRRAWVWAMLLDEDTGAIAGKPFRIKTGRMDAMPYSENDKGGTVKCKIEGQQAYGDQPLDTRYSEQKNVIDPNDYSQSWVLWLANATAAIGQPTAVPAQAQTSGGGSYGVYGGSGGGYGRSQNEALR</sequence>
<proteinExistence type="predicted"/>
<protein>
    <submittedName>
        <fullName evidence="1">Uncharacterized protein</fullName>
    </submittedName>
</protein>
<name>A0A6J5LF10_9CAUD</name>
<accession>A0A6J5LF10</accession>
<gene>
    <name evidence="1" type="ORF">UFOVP131_47</name>
</gene>
<reference evidence="1" key="1">
    <citation type="submission" date="2020-04" db="EMBL/GenBank/DDBJ databases">
        <authorList>
            <person name="Chiriac C."/>
            <person name="Salcher M."/>
            <person name="Ghai R."/>
            <person name="Kavagutti S V."/>
        </authorList>
    </citation>
    <scope>NUCLEOTIDE SEQUENCE</scope>
</reference>
<dbReference type="EMBL" id="LR796252">
    <property type="protein sequence ID" value="CAB4131776.1"/>
    <property type="molecule type" value="Genomic_DNA"/>
</dbReference>
<evidence type="ECO:0000313" key="1">
    <source>
        <dbReference type="EMBL" id="CAB4131776.1"/>
    </source>
</evidence>
<organism evidence="1">
    <name type="scientific">uncultured Caudovirales phage</name>
    <dbReference type="NCBI Taxonomy" id="2100421"/>
    <lineage>
        <taxon>Viruses</taxon>
        <taxon>Duplodnaviria</taxon>
        <taxon>Heunggongvirae</taxon>
        <taxon>Uroviricota</taxon>
        <taxon>Caudoviricetes</taxon>
        <taxon>Peduoviridae</taxon>
        <taxon>Maltschvirus</taxon>
        <taxon>Maltschvirus maltsch</taxon>
    </lineage>
</organism>